<evidence type="ECO:0000313" key="1">
    <source>
        <dbReference type="EMBL" id="TQL51265.1"/>
    </source>
</evidence>
<evidence type="ECO:0000313" key="2">
    <source>
        <dbReference type="Proteomes" id="UP000319516"/>
    </source>
</evidence>
<dbReference type="EMBL" id="VFOP01000001">
    <property type="protein sequence ID" value="TQL51265.1"/>
    <property type="molecule type" value="Genomic_DNA"/>
</dbReference>
<accession>A0A542YT42</accession>
<dbReference type="Pfam" id="PF02566">
    <property type="entry name" value="OsmC"/>
    <property type="match status" value="1"/>
</dbReference>
<sequence length="140" mass="14956">MNTENLRTVDLTRTGASAYEATNVRGGAIRIGSGETADFTPVELLLAAAAGCSAIDVDMLTTRLAEPTDFDVVAAGEKVRDEEGSHLASVRVEFTVRFPDGEDGDRARDRLPDAVAKSRDRLCTVSRTVALPTPVTFEIS</sequence>
<name>A0A542YT42_9MICO</name>
<keyword evidence="2" id="KW-1185">Reference proteome</keyword>
<dbReference type="OrthoDB" id="4864805at2"/>
<organism evidence="1 2">
    <name type="scientific">Ornithinicoccus hortensis</name>
    <dbReference type="NCBI Taxonomy" id="82346"/>
    <lineage>
        <taxon>Bacteria</taxon>
        <taxon>Bacillati</taxon>
        <taxon>Actinomycetota</taxon>
        <taxon>Actinomycetes</taxon>
        <taxon>Micrococcales</taxon>
        <taxon>Intrasporangiaceae</taxon>
        <taxon>Ornithinicoccus</taxon>
    </lineage>
</organism>
<dbReference type="InterPro" id="IPR015946">
    <property type="entry name" value="KH_dom-like_a/b"/>
</dbReference>
<dbReference type="Proteomes" id="UP000319516">
    <property type="component" value="Unassembled WGS sequence"/>
</dbReference>
<protein>
    <submittedName>
        <fullName evidence="1">Putative OsmC-like protein</fullName>
    </submittedName>
</protein>
<dbReference type="AlphaFoldDB" id="A0A542YT42"/>
<gene>
    <name evidence="1" type="ORF">FB467_2406</name>
</gene>
<dbReference type="SUPFAM" id="SSF82784">
    <property type="entry name" value="OsmC-like"/>
    <property type="match status" value="1"/>
</dbReference>
<dbReference type="InterPro" id="IPR036102">
    <property type="entry name" value="OsmC/Ohrsf"/>
</dbReference>
<reference evidence="1 2" key="1">
    <citation type="submission" date="2019-06" db="EMBL/GenBank/DDBJ databases">
        <title>Sequencing the genomes of 1000 actinobacteria strains.</title>
        <authorList>
            <person name="Klenk H.-P."/>
        </authorList>
    </citation>
    <scope>NUCLEOTIDE SEQUENCE [LARGE SCALE GENOMIC DNA]</scope>
    <source>
        <strain evidence="1 2">DSM 12335</strain>
    </source>
</reference>
<proteinExistence type="predicted"/>
<comment type="caution">
    <text evidence="1">The sequence shown here is derived from an EMBL/GenBank/DDBJ whole genome shotgun (WGS) entry which is preliminary data.</text>
</comment>
<dbReference type="InterPro" id="IPR003718">
    <property type="entry name" value="OsmC/Ohr_fam"/>
</dbReference>
<dbReference type="RefSeq" id="WP_141785292.1">
    <property type="nucleotide sequence ID" value="NZ_BAAAIK010000010.1"/>
</dbReference>
<dbReference type="Gene3D" id="3.30.300.20">
    <property type="match status" value="1"/>
</dbReference>